<dbReference type="KEGG" id="syn:slr2116"/>
<dbReference type="Gene3D" id="3.90.550.10">
    <property type="entry name" value="Spore Coat Polysaccharide Biosynthesis Protein SpsA, Chain A"/>
    <property type="match status" value="1"/>
</dbReference>
<dbReference type="AlphaFoldDB" id="P73983"/>
<protein>
    <submittedName>
        <fullName evidence="2">Spore coat polysaccharide biosynthesis protein SpsA</fullName>
    </submittedName>
</protein>
<dbReference type="EMBL" id="BA000022">
    <property type="protein sequence ID" value="BAA18053.1"/>
    <property type="molecule type" value="Genomic_DNA"/>
</dbReference>
<dbReference type="Proteomes" id="UP000001425">
    <property type="component" value="Chromosome"/>
</dbReference>
<feature type="domain" description="Glycosyltransferase 2-like" evidence="1">
    <location>
        <begin position="12"/>
        <end position="175"/>
    </location>
</feature>
<proteinExistence type="predicted"/>
<dbReference type="EnsemblBacteria" id="BAA18053">
    <property type="protein sequence ID" value="BAA18053"/>
    <property type="gene ID" value="BAA18053"/>
</dbReference>
<dbReference type="InterPro" id="IPR001173">
    <property type="entry name" value="Glyco_trans_2-like"/>
</dbReference>
<dbReference type="CAZy" id="GT2">
    <property type="family name" value="Glycosyltransferase Family 2"/>
</dbReference>
<evidence type="ECO:0000313" key="3">
    <source>
        <dbReference type="Proteomes" id="UP000001425"/>
    </source>
</evidence>
<organism evidence="2 3">
    <name type="scientific">Synechocystis sp. (strain ATCC 27184 / PCC 6803 / Kazusa)</name>
    <dbReference type="NCBI Taxonomy" id="1111708"/>
    <lineage>
        <taxon>Bacteria</taxon>
        <taxon>Bacillati</taxon>
        <taxon>Cyanobacteriota</taxon>
        <taxon>Cyanophyceae</taxon>
        <taxon>Synechococcales</taxon>
        <taxon>Merismopediaceae</taxon>
        <taxon>Synechocystis</taxon>
    </lineage>
</organism>
<sequence>MNEEKQQELLISVIITNYNYDQFIDQAIESVLSQTYYNFELIIVDDGSTDNSRDVISSYTDSRIKALVKNNGGQASAFNAGFEQANGEIICFLDSDDWWKPEKLETIIRWHYFINKDYAIFQHVLDVWYEGKTRPYKHILPSGDCFAEMKKVKKLDFFVPTSGLSFPKKILDRIFPIPIKFIIAADSYIMRTACVFNMVYSIPKSLGFYRQHDNTVFLNPDFDLQPFLKEILIPELNQFYQKYRINYQIEISDYNFNERKKNKKQKIFEYLKKVFF</sequence>
<dbReference type="PIR" id="S75492">
    <property type="entry name" value="S75492"/>
</dbReference>
<dbReference type="STRING" id="1148.gene:10498924"/>
<dbReference type="PANTHER" id="PTHR22916:SF3">
    <property type="entry name" value="UDP-GLCNAC:BETAGAL BETA-1,3-N-ACETYLGLUCOSAMINYLTRANSFERASE-LIKE PROTEIN 1"/>
    <property type="match status" value="1"/>
</dbReference>
<dbReference type="SUPFAM" id="SSF53448">
    <property type="entry name" value="Nucleotide-diphospho-sugar transferases"/>
    <property type="match status" value="1"/>
</dbReference>
<name>P73983_SYNY3</name>
<evidence type="ECO:0000259" key="1">
    <source>
        <dbReference type="Pfam" id="PF00535"/>
    </source>
</evidence>
<dbReference type="Pfam" id="PF00535">
    <property type="entry name" value="Glycos_transf_2"/>
    <property type="match status" value="1"/>
</dbReference>
<dbReference type="eggNOG" id="COG1215">
    <property type="taxonomic scope" value="Bacteria"/>
</dbReference>
<dbReference type="InterPro" id="IPR029044">
    <property type="entry name" value="Nucleotide-diphossugar_trans"/>
</dbReference>
<dbReference type="InParanoid" id="P73983"/>
<evidence type="ECO:0000313" key="2">
    <source>
        <dbReference type="EMBL" id="BAA18053.1"/>
    </source>
</evidence>
<reference evidence="2 3" key="2">
    <citation type="journal article" date="1996" name="DNA Res.">
        <title>Sequence analysis of the genome of the unicellular cyanobacterium Synechocystis sp. strain PCC6803. II. Sequence determination of the entire genome and assignment of potential protein-coding regions.</title>
        <authorList>
            <person name="Kaneko T."/>
            <person name="Sato S."/>
            <person name="Kotani H."/>
            <person name="Tanaka A."/>
            <person name="Asamizu E."/>
            <person name="Nakamura Y."/>
            <person name="Miyajima N."/>
            <person name="Hirosawa M."/>
            <person name="Sugiura M."/>
            <person name="Sasamoto S."/>
            <person name="Kimura T."/>
            <person name="Hosouchi T."/>
            <person name="Matsuno A."/>
            <person name="Muraki A."/>
            <person name="Nakazaki N."/>
            <person name="Naruo K."/>
            <person name="Okumura S."/>
            <person name="Shimpo S."/>
            <person name="Takeuchi C."/>
            <person name="Wada T."/>
            <person name="Watanabe A."/>
            <person name="Yamada M."/>
            <person name="Yasuda M."/>
            <person name="Tabata S."/>
        </authorList>
    </citation>
    <scope>NUCLEOTIDE SEQUENCE [LARGE SCALE GENOMIC DNA]</scope>
    <source>
        <strain evidence="3">ATCC 27184 / PCC 6803 / Kazusa</strain>
    </source>
</reference>
<dbReference type="PhylomeDB" id="P73983"/>
<accession>P73983</accession>
<dbReference type="GO" id="GO:0016758">
    <property type="term" value="F:hexosyltransferase activity"/>
    <property type="evidence" value="ECO:0007669"/>
    <property type="project" value="UniProtKB-ARBA"/>
</dbReference>
<dbReference type="CDD" id="cd00761">
    <property type="entry name" value="Glyco_tranf_GTA_type"/>
    <property type="match status" value="1"/>
</dbReference>
<dbReference type="PANTHER" id="PTHR22916">
    <property type="entry name" value="GLYCOSYLTRANSFERASE"/>
    <property type="match status" value="1"/>
</dbReference>
<gene>
    <name evidence="2" type="primary">spsA</name>
</gene>
<reference evidence="2 3" key="1">
    <citation type="journal article" date="1995" name="DNA Res.">
        <title>Sequence analysis of the genome of the unicellular cyanobacterium Synechocystis sp. strain PCC6803. I. Sequence features in the 1 Mb region from map positions 64% to 92% of the genome.</title>
        <authorList>
            <person name="Kaneko T."/>
            <person name="Tanaka A."/>
            <person name="Sato S."/>
            <person name="Kotani H."/>
            <person name="Sazuka T."/>
            <person name="Miyajima N."/>
            <person name="Sugiura M."/>
            <person name="Tabata S."/>
        </authorList>
    </citation>
    <scope>NUCLEOTIDE SEQUENCE [LARGE SCALE GENOMIC DNA]</scope>
    <source>
        <strain evidence="3">ATCC 27184 / PCC 6803 / Kazusa</strain>
    </source>
</reference>
<dbReference type="PaxDb" id="1148-1653137"/>
<keyword evidence="3" id="KW-1185">Reference proteome</keyword>